<feature type="domain" description="Guanylate kinase-like" evidence="3">
    <location>
        <begin position="377"/>
        <end position="560"/>
    </location>
</feature>
<dbReference type="GO" id="GO:0005829">
    <property type="term" value="C:cytosol"/>
    <property type="evidence" value="ECO:0007669"/>
    <property type="project" value="TreeGrafter"/>
</dbReference>
<keyword evidence="5" id="KW-1185">Reference proteome</keyword>
<dbReference type="Proteomes" id="UP001501920">
    <property type="component" value="Chromosome 1"/>
</dbReference>
<dbReference type="SMART" id="SM00072">
    <property type="entry name" value="GuKc"/>
    <property type="match status" value="1"/>
</dbReference>
<reference evidence="4" key="3">
    <citation type="submission" date="2025-09" db="UniProtKB">
        <authorList>
            <consortium name="Ensembl"/>
        </authorList>
    </citation>
    <scope>IDENTIFICATION</scope>
</reference>
<dbReference type="PROSITE" id="PS51450">
    <property type="entry name" value="LRR"/>
    <property type="match status" value="5"/>
</dbReference>
<evidence type="ECO:0000313" key="4">
    <source>
        <dbReference type="Ensembl" id="ENSPNAP00000001671.2"/>
    </source>
</evidence>
<dbReference type="InterPro" id="IPR008144">
    <property type="entry name" value="Guanylate_kin-like_dom"/>
</dbReference>
<evidence type="ECO:0000259" key="3">
    <source>
        <dbReference type="PROSITE" id="PS50052"/>
    </source>
</evidence>
<feature type="region of interest" description="Disordered" evidence="2">
    <location>
        <begin position="569"/>
        <end position="595"/>
    </location>
</feature>
<evidence type="ECO:0000313" key="5">
    <source>
        <dbReference type="Proteomes" id="UP001501920"/>
    </source>
</evidence>
<dbReference type="Ensembl" id="ENSPNAT00000011769.2">
    <property type="protein sequence ID" value="ENSPNAP00000001671.2"/>
    <property type="gene ID" value="ENSPNAG00000008305.2"/>
</dbReference>
<dbReference type="SUPFAM" id="SSF52540">
    <property type="entry name" value="P-loop containing nucleoside triphosphate hydrolases"/>
    <property type="match status" value="1"/>
</dbReference>
<dbReference type="Gene3D" id="3.80.10.10">
    <property type="entry name" value="Ribonuclease Inhibitor"/>
    <property type="match status" value="2"/>
</dbReference>
<reference evidence="4" key="2">
    <citation type="submission" date="2025-08" db="UniProtKB">
        <authorList>
            <consortium name="Ensembl"/>
        </authorList>
    </citation>
    <scope>IDENTIFICATION</scope>
</reference>
<feature type="region of interest" description="Disordered" evidence="2">
    <location>
        <begin position="1"/>
        <end position="67"/>
    </location>
</feature>
<dbReference type="GeneID" id="108435444"/>
<protein>
    <recommendedName>
        <fullName evidence="3">Guanylate kinase-like domain-containing protein</fullName>
    </recommendedName>
</protein>
<dbReference type="GeneTree" id="ENSGT00940000157992"/>
<dbReference type="CTD" id="136332"/>
<dbReference type="PANTHER" id="PTHR23117">
    <property type="entry name" value="GUANYLATE KINASE-RELATED"/>
    <property type="match status" value="1"/>
</dbReference>
<keyword evidence="1" id="KW-0808">Transferase</keyword>
<reference evidence="4 5" key="1">
    <citation type="submission" date="2020-10" db="EMBL/GenBank/DDBJ databases">
        <title>Pygocentrus nattereri (red-bellied piranha) genome, fPygNat1, primary haplotype.</title>
        <authorList>
            <person name="Myers G."/>
            <person name="Meyer A."/>
            <person name="Karagic N."/>
            <person name="Pippel M."/>
            <person name="Winkler S."/>
            <person name="Tracey A."/>
            <person name="Wood J."/>
            <person name="Formenti G."/>
            <person name="Howe K."/>
            <person name="Fedrigo O."/>
            <person name="Jarvis E.D."/>
        </authorList>
    </citation>
    <scope>NUCLEOTIDE SEQUENCE [LARGE SCALE GENOMIC DNA]</scope>
</reference>
<dbReference type="FunFam" id="3.40.50.300:FF:000828">
    <property type="entry name" value="leucine-rich repeat and guanylate kinase domain-containing protein-like"/>
    <property type="match status" value="1"/>
</dbReference>
<dbReference type="STRING" id="42514.ENSPNAP00000001671"/>
<dbReference type="PROSITE" id="PS50052">
    <property type="entry name" value="GUANYLATE_KINASE_2"/>
    <property type="match status" value="1"/>
</dbReference>
<feature type="compositionally biased region" description="Basic and acidic residues" evidence="2">
    <location>
        <begin position="57"/>
        <end position="67"/>
    </location>
</feature>
<organism evidence="4 5">
    <name type="scientific">Pygocentrus nattereri</name>
    <name type="common">Red-bellied piranha</name>
    <dbReference type="NCBI Taxonomy" id="42514"/>
    <lineage>
        <taxon>Eukaryota</taxon>
        <taxon>Metazoa</taxon>
        <taxon>Chordata</taxon>
        <taxon>Craniata</taxon>
        <taxon>Vertebrata</taxon>
        <taxon>Euteleostomi</taxon>
        <taxon>Actinopterygii</taxon>
        <taxon>Neopterygii</taxon>
        <taxon>Teleostei</taxon>
        <taxon>Ostariophysi</taxon>
        <taxon>Characiformes</taxon>
        <taxon>Characoidei</taxon>
        <taxon>Pygocentrus</taxon>
    </lineage>
</organism>
<dbReference type="SUPFAM" id="SSF52058">
    <property type="entry name" value="L domain-like"/>
    <property type="match status" value="1"/>
</dbReference>
<dbReference type="Pfam" id="PF00625">
    <property type="entry name" value="Guanylate_kin"/>
    <property type="match status" value="1"/>
</dbReference>
<feature type="compositionally biased region" description="Basic and acidic residues" evidence="2">
    <location>
        <begin position="683"/>
        <end position="696"/>
    </location>
</feature>
<feature type="compositionally biased region" description="Acidic residues" evidence="2">
    <location>
        <begin position="43"/>
        <end position="56"/>
    </location>
</feature>
<proteinExistence type="predicted"/>
<dbReference type="InterPro" id="IPR032675">
    <property type="entry name" value="LRR_dom_sf"/>
</dbReference>
<dbReference type="FunFam" id="3.80.10.10:FF:000813">
    <property type="entry name" value="Leucine rich repeats and guanylate kinase domain containing"/>
    <property type="match status" value="1"/>
</dbReference>
<name>A0A3B4BT11_PYGNA</name>
<dbReference type="Gene3D" id="3.40.50.300">
    <property type="entry name" value="P-loop containing nucleotide triphosphate hydrolases"/>
    <property type="match status" value="1"/>
</dbReference>
<dbReference type="SMART" id="SM00365">
    <property type="entry name" value="LRR_SD22"/>
    <property type="match status" value="5"/>
</dbReference>
<feature type="compositionally biased region" description="Polar residues" evidence="2">
    <location>
        <begin position="1"/>
        <end position="37"/>
    </location>
</feature>
<dbReference type="OMA" id="CNQISEM"/>
<dbReference type="InterPro" id="IPR027417">
    <property type="entry name" value="P-loop_NTPase"/>
</dbReference>
<dbReference type="AlphaFoldDB" id="A0A3B4BT11"/>
<feature type="region of interest" description="Disordered" evidence="2">
    <location>
        <begin position="661"/>
        <end position="797"/>
    </location>
</feature>
<evidence type="ECO:0000256" key="1">
    <source>
        <dbReference type="ARBA" id="ARBA00022679"/>
    </source>
</evidence>
<dbReference type="Pfam" id="PF14580">
    <property type="entry name" value="LRR_9"/>
    <property type="match status" value="1"/>
</dbReference>
<dbReference type="RefSeq" id="XP_017566779.1">
    <property type="nucleotide sequence ID" value="XM_017711290.2"/>
</dbReference>
<dbReference type="PANTHER" id="PTHR23117:SF18">
    <property type="entry name" value="LEUCINE-RICH REPEAT AND GUANYLATE KINASE DOMAIN-CONTAINING PROTEIN"/>
    <property type="match status" value="1"/>
</dbReference>
<accession>A0A3B4BT11</accession>
<evidence type="ECO:0000256" key="2">
    <source>
        <dbReference type="SAM" id="MobiDB-lite"/>
    </source>
</evidence>
<dbReference type="GO" id="GO:0004385">
    <property type="term" value="F:GMP kinase activity"/>
    <property type="evidence" value="ECO:0007669"/>
    <property type="project" value="TreeGrafter"/>
</dbReference>
<dbReference type="InterPro" id="IPR008145">
    <property type="entry name" value="GK/Ca_channel_bsu"/>
</dbReference>
<sequence length="797" mass="87866">MSVSVQQAPTAALSSCQTLRNPSGPRSQGDPNTTLLTRSPPPEGDELTATEEEVEVEGDKQTEMEDGKLTEEEVANHLSSLGRSATGLHHIYQFLSLPRQNLKNVSILCHYVHLQKLELPYNRIKDLSCVSHMPYLIMLDASHNELSEFFGFQPPKNLKEVNFSHNQISAMKDLSAYASLSKLILDYNSFSEIRGLEKCSSLTHLSIAHSKISRISGLDNLPLKHLCLRGNLIKKIENLHTLRTLQVLDLSSNRIQSLSGLQNLHFLGSINLESNLIREIKEATYVHDLPLLRELNLKRSPVQEQPDYRLAVIFLLHRLTHLDEQAVTAEEKVSAVNKFDPPLEVGAARDHMTHVVYQHMQPQVIFDSTLPSLDAPYPMLILTGPQACGKRELAHKLCQEFSDYFAYGACHTTRGPYFGEEDGCDYHFVLEEEFQNMIRMGCFVQTMQYGGHWYGLSREAIESAAREGLACCIHMELEGVFSLKNSYFEPRYVLLIPTSTKEYISRMKARGLYSNGQIDTAVSRINLYVKINKERPGFFDSVISSDNREEAYRALGQLVKEYLGLEEQGAGGGEHTRAAPDNTQPDVSGEPPAAEKVEVSSADSFSRNYWNKVQAGLTPQKTSAELASIHRKQQMVREALMGKSPGAYTQLFKRSVHTAPSLLAPHSQPGPSSSLNPNVGRPLPDRIEDSSSEESRASSGLSMHSSAGALSVGSPSDGLDAGAGPKVDPLDISMLGQNLESTKDHTESGLTPDAPRSAPERVSPTLTTSPGRPGSNAKPVLPPIPSGRKAAEFGPKP</sequence>
<dbReference type="InterPro" id="IPR001611">
    <property type="entry name" value="Leu-rich_rpt"/>
</dbReference>
<dbReference type="CDD" id="cd00071">
    <property type="entry name" value="GMPK"/>
    <property type="match status" value="1"/>
</dbReference>
<dbReference type="FunFam" id="3.80.10.10:FF:000191">
    <property type="entry name" value="Leucine rich repeats and guanylate kinase domain containing"/>
    <property type="match status" value="1"/>
</dbReference>